<comment type="caution">
    <text evidence="5">The sequence shown here is derived from an EMBL/GenBank/DDBJ whole genome shotgun (WGS) entry which is preliminary data.</text>
</comment>
<dbReference type="PANTHER" id="PTHR23236">
    <property type="entry name" value="EUKARYOTIC TRANSLATION INITIATION FACTOR 4B/4H"/>
    <property type="match status" value="1"/>
</dbReference>
<accession>A0AAV5RQS8</accession>
<feature type="compositionally biased region" description="Basic and acidic residues" evidence="3">
    <location>
        <begin position="169"/>
        <end position="194"/>
    </location>
</feature>
<protein>
    <submittedName>
        <fullName evidence="5">Tif3 protein</fullName>
    </submittedName>
</protein>
<dbReference type="EMBL" id="BTGC01000008">
    <property type="protein sequence ID" value="GMM52976.1"/>
    <property type="molecule type" value="Genomic_DNA"/>
</dbReference>
<feature type="compositionally biased region" description="Polar residues" evidence="3">
    <location>
        <begin position="157"/>
        <end position="168"/>
    </location>
</feature>
<dbReference type="InterPro" id="IPR012677">
    <property type="entry name" value="Nucleotide-bd_a/b_plait_sf"/>
</dbReference>
<name>A0AAV5RQS8_STABA</name>
<evidence type="ECO:0000256" key="2">
    <source>
        <dbReference type="PROSITE-ProRule" id="PRU00176"/>
    </source>
</evidence>
<evidence type="ECO:0000256" key="1">
    <source>
        <dbReference type="ARBA" id="ARBA00022884"/>
    </source>
</evidence>
<evidence type="ECO:0000313" key="6">
    <source>
        <dbReference type="Proteomes" id="UP001362899"/>
    </source>
</evidence>
<gene>
    <name evidence="5" type="ORF">DASB73_039390</name>
</gene>
<evidence type="ECO:0000256" key="3">
    <source>
        <dbReference type="SAM" id="MobiDB-lite"/>
    </source>
</evidence>
<organism evidence="5 6">
    <name type="scientific">Starmerella bacillaris</name>
    <name type="common">Yeast</name>
    <name type="synonym">Candida zemplinina</name>
    <dbReference type="NCBI Taxonomy" id="1247836"/>
    <lineage>
        <taxon>Eukaryota</taxon>
        <taxon>Fungi</taxon>
        <taxon>Dikarya</taxon>
        <taxon>Ascomycota</taxon>
        <taxon>Saccharomycotina</taxon>
        <taxon>Dipodascomycetes</taxon>
        <taxon>Dipodascales</taxon>
        <taxon>Trichomonascaceae</taxon>
        <taxon>Starmerella</taxon>
    </lineage>
</organism>
<feature type="compositionally biased region" description="Polar residues" evidence="3">
    <location>
        <begin position="38"/>
        <end position="54"/>
    </location>
</feature>
<feature type="domain" description="RRM" evidence="4">
    <location>
        <begin position="76"/>
        <end position="153"/>
    </location>
</feature>
<feature type="region of interest" description="Disordered" evidence="3">
    <location>
        <begin position="157"/>
        <end position="344"/>
    </location>
</feature>
<sequence>MPPKKSKEQTLTLSEIAENYGGSANTFDDDEAEYMPTFDNSWNRGASAQTSSWPSGGGMGDNIMRAEPPIPDFPPFSARFGNLSYDVDEEKLDGLFAENGLKVDSVRLPRDNEGRIRGTAFVDFSSKDDLLAALKLSGSQFLNRNLQVSVAEQRMNQNQTSFDWSQRGSVERRPQGPELNWHDRSEQPRPRFMNERPPQPSFNWNERDAPPKPSTPFGNGRFSGPFGQAGAGLGEGEDAARFSRLQRQPRQPRQPPPDLDWSARDAPPAAGSGFGQKPQRFNGPKPGANKFDLDVQRDWSSRVGVKPAGTRDSRPKPAQAQSTDAKTAKPRTAVNPFGVLEEES</sequence>
<evidence type="ECO:0000313" key="5">
    <source>
        <dbReference type="EMBL" id="GMM52976.1"/>
    </source>
</evidence>
<dbReference type="Pfam" id="PF00076">
    <property type="entry name" value="RRM_1"/>
    <property type="match status" value="1"/>
</dbReference>
<evidence type="ECO:0000259" key="4">
    <source>
        <dbReference type="PROSITE" id="PS50102"/>
    </source>
</evidence>
<dbReference type="PROSITE" id="PS50102">
    <property type="entry name" value="RRM"/>
    <property type="match status" value="1"/>
</dbReference>
<dbReference type="GO" id="GO:0003723">
    <property type="term" value="F:RNA binding"/>
    <property type="evidence" value="ECO:0007669"/>
    <property type="project" value="UniProtKB-UniRule"/>
</dbReference>
<dbReference type="SMART" id="SM00360">
    <property type="entry name" value="RRM"/>
    <property type="match status" value="1"/>
</dbReference>
<reference evidence="5 6" key="1">
    <citation type="journal article" date="2023" name="Elife">
        <title>Identification of key yeast species and microbe-microbe interactions impacting larval growth of Drosophila in the wild.</title>
        <authorList>
            <person name="Mure A."/>
            <person name="Sugiura Y."/>
            <person name="Maeda R."/>
            <person name="Honda K."/>
            <person name="Sakurai N."/>
            <person name="Takahashi Y."/>
            <person name="Watada M."/>
            <person name="Katoh T."/>
            <person name="Gotoh A."/>
            <person name="Gotoh Y."/>
            <person name="Taniguchi I."/>
            <person name="Nakamura K."/>
            <person name="Hayashi T."/>
            <person name="Katayama T."/>
            <person name="Uemura T."/>
            <person name="Hattori Y."/>
        </authorList>
    </citation>
    <scope>NUCLEOTIDE SEQUENCE [LARGE SCALE GENOMIC DNA]</scope>
    <source>
        <strain evidence="5 6">SB-73</strain>
    </source>
</reference>
<dbReference type="InterPro" id="IPR035979">
    <property type="entry name" value="RBD_domain_sf"/>
</dbReference>
<keyword evidence="1 2" id="KW-0694">RNA-binding</keyword>
<keyword evidence="6" id="KW-1185">Reference proteome</keyword>
<dbReference type="Gene3D" id="3.30.70.330">
    <property type="match status" value="1"/>
</dbReference>
<proteinExistence type="predicted"/>
<dbReference type="InterPro" id="IPR000504">
    <property type="entry name" value="RRM_dom"/>
</dbReference>
<dbReference type="PANTHER" id="PTHR23236:SF11">
    <property type="entry name" value="EUKARYOTIC TRANSLATION INITIATION FACTOR 4H"/>
    <property type="match status" value="1"/>
</dbReference>
<feature type="compositionally biased region" description="Basic and acidic residues" evidence="3">
    <location>
        <begin position="291"/>
        <end position="300"/>
    </location>
</feature>
<dbReference type="SUPFAM" id="SSF54928">
    <property type="entry name" value="RNA-binding domain, RBD"/>
    <property type="match status" value="1"/>
</dbReference>
<feature type="region of interest" description="Disordered" evidence="3">
    <location>
        <begin position="17"/>
        <end position="70"/>
    </location>
</feature>
<dbReference type="AlphaFoldDB" id="A0AAV5RQS8"/>
<dbReference type="Proteomes" id="UP001362899">
    <property type="component" value="Unassembled WGS sequence"/>
</dbReference>